<proteinExistence type="predicted"/>
<evidence type="ECO:0000313" key="2">
    <source>
        <dbReference type="Proteomes" id="UP000671960"/>
    </source>
</evidence>
<name>A0ABX7UP60_9GAMM</name>
<organism evidence="1 2">
    <name type="scientific">Brenneria izadpanahii</name>
    <dbReference type="NCBI Taxonomy" id="2722756"/>
    <lineage>
        <taxon>Bacteria</taxon>
        <taxon>Pseudomonadati</taxon>
        <taxon>Pseudomonadota</taxon>
        <taxon>Gammaproteobacteria</taxon>
        <taxon>Enterobacterales</taxon>
        <taxon>Pectobacteriaceae</taxon>
        <taxon>Brenneria</taxon>
    </lineage>
</organism>
<evidence type="ECO:0000313" key="1">
    <source>
        <dbReference type="EMBL" id="QTF07000.1"/>
    </source>
</evidence>
<keyword evidence="2" id="KW-1185">Reference proteome</keyword>
<accession>A0ABX7UP60</accession>
<dbReference type="Proteomes" id="UP000671960">
    <property type="component" value="Chromosome"/>
</dbReference>
<dbReference type="EMBL" id="CP050854">
    <property type="protein sequence ID" value="QTF07000.1"/>
    <property type="molecule type" value="Genomic_DNA"/>
</dbReference>
<sequence>MKICLQSRGDGQIDWRIFSGAPMMVAGSLLNLRQEKVDEHASIAGRCPDDRA</sequence>
<reference evidence="1 2" key="1">
    <citation type="submission" date="2020-03" db="EMBL/GenBank/DDBJ databases">
        <authorList>
            <person name="Bakhshi Ganjeh M."/>
        </authorList>
    </citation>
    <scope>NUCLEOTIDE SEQUENCE [LARGE SCALE GENOMIC DNA]</scope>
    <source>
        <strain evidence="2">Iran 50</strain>
    </source>
</reference>
<gene>
    <name evidence="1" type="ORF">HC231_02940</name>
</gene>
<protein>
    <submittedName>
        <fullName evidence="1">Uncharacterized protein</fullName>
    </submittedName>
</protein>